<dbReference type="PANTHER" id="PTHR12521:SF0">
    <property type="entry name" value="ADP-RIBOSE GLYCOHYDROLASE OARD1"/>
    <property type="match status" value="1"/>
</dbReference>
<dbReference type="PANTHER" id="PTHR12521">
    <property type="entry name" value="PROTEIN C6ORF130"/>
    <property type="match status" value="1"/>
</dbReference>
<dbReference type="GO" id="GO:0140291">
    <property type="term" value="P:peptidyl-glutamate ADP-deribosylation"/>
    <property type="evidence" value="ECO:0007669"/>
    <property type="project" value="TreeGrafter"/>
</dbReference>
<dbReference type="Proteomes" id="UP000322918">
    <property type="component" value="Unassembled WGS sequence"/>
</dbReference>
<sequence>MIELVTGYLLKADVQALVNTVNTVGVMGKGIALQFKEAFPHNNKVYVEACKNKALAPGKLLPVWDSNLLYGKKFIINFPTKVHWRYPSRYEYITEGLNALRKLIIDENIQSIAIPPLGAGNGGLESFGEYSSLFAANKLAYFLQRMGQKLRLDFKPHLYGPYAVGVEKVLYHLNGVYLKGLEQGQATPFEPLKLNYKTWDEVNRYVGSMNDEDRDRLQRMLLFLKNFTSELSLEILASVDFILAQHPQYSVKDVIGALWTNRKKDLFREESILRAYEHLQNHKTSLTSL</sequence>
<dbReference type="SMART" id="SM00506">
    <property type="entry name" value="A1pp"/>
    <property type="match status" value="1"/>
</dbReference>
<gene>
    <name evidence="3" type="ORF">F1649_01110</name>
</gene>
<dbReference type="Pfam" id="PF01661">
    <property type="entry name" value="Macro"/>
    <property type="match status" value="1"/>
</dbReference>
<dbReference type="EMBL" id="VWNE01000001">
    <property type="protein sequence ID" value="KAA8486842.1"/>
    <property type="molecule type" value="Genomic_DNA"/>
</dbReference>
<keyword evidence="4" id="KW-1185">Reference proteome</keyword>
<accession>A0A5M9HIH9</accession>
<dbReference type="PROSITE" id="PS51154">
    <property type="entry name" value="MACRO"/>
    <property type="match status" value="1"/>
</dbReference>
<dbReference type="InterPro" id="IPR050892">
    <property type="entry name" value="ADP-ribose_metab_enzymes"/>
</dbReference>
<dbReference type="CDD" id="cd02901">
    <property type="entry name" value="Macro_Poa1p-like"/>
    <property type="match status" value="1"/>
</dbReference>
<evidence type="ECO:0000256" key="1">
    <source>
        <dbReference type="ARBA" id="ARBA00035885"/>
    </source>
</evidence>
<reference evidence="3 4" key="1">
    <citation type="submission" date="2019-09" db="EMBL/GenBank/DDBJ databases">
        <title>Pararcticibacter amylolyticus gen. nov., sp. nov., isolated from a rottenly hemp rope, and reclassification of Pedobacter tournemirensis as Pararcticibacter tournemirensis comb. nov.</title>
        <authorList>
            <person name="Cai Y."/>
        </authorList>
    </citation>
    <scope>NUCLEOTIDE SEQUENCE [LARGE SCALE GENOMIC DNA]</scope>
    <source>
        <strain evidence="3 4">TF5-37.2-LB10</strain>
    </source>
</reference>
<evidence type="ECO:0000313" key="3">
    <source>
        <dbReference type="EMBL" id="KAA8486842.1"/>
    </source>
</evidence>
<dbReference type="RefSeq" id="WP_141814015.1">
    <property type="nucleotide sequence ID" value="NZ_VFPL01000001.1"/>
</dbReference>
<dbReference type="AlphaFoldDB" id="A0A5M9HIH9"/>
<protein>
    <submittedName>
        <fullName evidence="3">Phosphatase</fullName>
    </submittedName>
</protein>
<dbReference type="InterPro" id="IPR043472">
    <property type="entry name" value="Macro_dom-like"/>
</dbReference>
<dbReference type="OrthoDB" id="9780211at2"/>
<proteinExistence type="predicted"/>
<dbReference type="SUPFAM" id="SSF52949">
    <property type="entry name" value="Macro domain-like"/>
    <property type="match status" value="1"/>
</dbReference>
<organism evidence="3 4">
    <name type="scientific">Arcticibacter tournemirensis</name>
    <dbReference type="NCBI Taxonomy" id="699437"/>
    <lineage>
        <taxon>Bacteria</taxon>
        <taxon>Pseudomonadati</taxon>
        <taxon>Bacteroidota</taxon>
        <taxon>Sphingobacteriia</taxon>
        <taxon>Sphingobacteriales</taxon>
        <taxon>Sphingobacteriaceae</taxon>
        <taxon>Arcticibacter</taxon>
    </lineage>
</organism>
<name>A0A5M9HIH9_9SPHI</name>
<feature type="domain" description="Macro" evidence="2">
    <location>
        <begin position="1"/>
        <end position="170"/>
    </location>
</feature>
<comment type="caution">
    <text evidence="3">The sequence shown here is derived from an EMBL/GenBank/DDBJ whole genome shotgun (WGS) entry which is preliminary data.</text>
</comment>
<dbReference type="InterPro" id="IPR002589">
    <property type="entry name" value="Macro_dom"/>
</dbReference>
<dbReference type="Gene3D" id="3.40.220.10">
    <property type="entry name" value="Leucine Aminopeptidase, subunit E, domain 1"/>
    <property type="match status" value="1"/>
</dbReference>
<comment type="catalytic activity">
    <reaction evidence="1">
        <text>an N-(ADP-alpha-D-ribosyl)-thymidine in DNA + H2O = a thymidine in DNA + ADP-D-ribose</text>
        <dbReference type="Rhea" id="RHEA:71655"/>
        <dbReference type="Rhea" id="RHEA-COMP:13556"/>
        <dbReference type="Rhea" id="RHEA-COMP:18051"/>
        <dbReference type="ChEBI" id="CHEBI:15377"/>
        <dbReference type="ChEBI" id="CHEBI:57967"/>
        <dbReference type="ChEBI" id="CHEBI:137386"/>
        <dbReference type="ChEBI" id="CHEBI:191199"/>
    </reaction>
    <physiologicalReaction direction="left-to-right" evidence="1">
        <dbReference type="Rhea" id="RHEA:71656"/>
    </physiologicalReaction>
</comment>
<evidence type="ECO:0000259" key="2">
    <source>
        <dbReference type="PROSITE" id="PS51154"/>
    </source>
</evidence>
<evidence type="ECO:0000313" key="4">
    <source>
        <dbReference type="Proteomes" id="UP000322918"/>
    </source>
</evidence>